<evidence type="ECO:0000313" key="3">
    <source>
        <dbReference type="EMBL" id="MBB5208271.1"/>
    </source>
</evidence>
<keyword evidence="1" id="KW-0732">Signal</keyword>
<dbReference type="Proteomes" id="UP000521199">
    <property type="component" value="Unassembled WGS sequence"/>
</dbReference>
<keyword evidence="4" id="KW-1185">Reference proteome</keyword>
<feature type="signal peptide" evidence="1">
    <location>
        <begin position="1"/>
        <end position="20"/>
    </location>
</feature>
<proteinExistence type="predicted"/>
<feature type="domain" description="DUF11" evidence="2">
    <location>
        <begin position="257"/>
        <end position="372"/>
    </location>
</feature>
<evidence type="ECO:0000256" key="1">
    <source>
        <dbReference type="SAM" id="SignalP"/>
    </source>
</evidence>
<dbReference type="InterPro" id="IPR001434">
    <property type="entry name" value="OmcB-like_DUF11"/>
</dbReference>
<dbReference type="Gene3D" id="2.60.40.10">
    <property type="entry name" value="Immunoglobulins"/>
    <property type="match status" value="1"/>
</dbReference>
<dbReference type="Pfam" id="PF01345">
    <property type="entry name" value="DUF11"/>
    <property type="match status" value="1"/>
</dbReference>
<sequence length="541" mass="56909">MYRASFVAVLLAAASGLVHAQGAINDGNATFIRGESPWDSTPAADLTGVSQTPTNDHVYQTGWAFRVGDDTRETFLPKPDVQQYEGAVSEMQWNDVAGRGLFRAVETSTVIGGQNITGSPSGSVVMRLTVQNLSLSEPVTLDVFHVIDMDVGGSGVGDTAQLIASGDTPTMRFDDEFGDVGYYYAEDADRFAIRTIGPDDVFFALDDDSLDDFESSVPSGDSDYTSGVQWSNRVLGPGQSLSFSVRFSINRPALNPDLSISMESTPNPVTQGMPLDHTIVVSNQSALPAPGASIEFSPFAPGIDVVGTIGCVNDPLGYPECDLGDIEAGAMREVSLRVVPAAGSPPQVVASATVDSPDISDIAPGNNTATIATSVNLLLSDLQISKTNDTDNEAADIDGWNWIIELRNDPAATAPADFAPGDRILLDRLPDVDVAYGLPVLSLVAGGNSPEVSGTASCQIANFDLVCTATSALSFMPGASATVTLPVLPQSLGSYTNPREQGGCMIDPDNAVENESIESNNFCADSVLSVDFMLFSDSFED</sequence>
<feature type="chain" id="PRO_5030693057" description="DUF11 domain-containing protein" evidence="1">
    <location>
        <begin position="21"/>
        <end position="541"/>
    </location>
</feature>
<reference evidence="3 4" key="1">
    <citation type="submission" date="2020-08" db="EMBL/GenBank/DDBJ databases">
        <title>Genomic Encyclopedia of Type Strains, Phase IV (KMG-IV): sequencing the most valuable type-strain genomes for metagenomic binning, comparative biology and taxonomic classification.</title>
        <authorList>
            <person name="Goeker M."/>
        </authorList>
    </citation>
    <scope>NUCLEOTIDE SEQUENCE [LARGE SCALE GENOMIC DNA]</scope>
    <source>
        <strain evidence="3 4">DSM 24163</strain>
    </source>
</reference>
<evidence type="ECO:0000259" key="2">
    <source>
        <dbReference type="Pfam" id="PF01345"/>
    </source>
</evidence>
<dbReference type="AlphaFoldDB" id="A0A7W8D5H3"/>
<dbReference type="InterPro" id="IPR013783">
    <property type="entry name" value="Ig-like_fold"/>
</dbReference>
<comment type="caution">
    <text evidence="3">The sequence shown here is derived from an EMBL/GenBank/DDBJ whole genome shotgun (WGS) entry which is preliminary data.</text>
</comment>
<gene>
    <name evidence="3" type="ORF">HNQ52_001813</name>
</gene>
<organism evidence="3 4">
    <name type="scientific">Chiayiivirga flava</name>
    <dbReference type="NCBI Taxonomy" id="659595"/>
    <lineage>
        <taxon>Bacteria</taxon>
        <taxon>Pseudomonadati</taxon>
        <taxon>Pseudomonadota</taxon>
        <taxon>Gammaproteobacteria</taxon>
        <taxon>Lysobacterales</taxon>
        <taxon>Lysobacteraceae</taxon>
        <taxon>Chiayiivirga</taxon>
    </lineage>
</organism>
<evidence type="ECO:0000313" key="4">
    <source>
        <dbReference type="Proteomes" id="UP000521199"/>
    </source>
</evidence>
<protein>
    <recommendedName>
        <fullName evidence="2">DUF11 domain-containing protein</fullName>
    </recommendedName>
</protein>
<name>A0A7W8D5H3_9GAMM</name>
<accession>A0A7W8D5H3</accession>
<dbReference type="RefSeq" id="WP_183960811.1">
    <property type="nucleotide sequence ID" value="NZ_JACHHP010000003.1"/>
</dbReference>
<dbReference type="EMBL" id="JACHHP010000003">
    <property type="protein sequence ID" value="MBB5208271.1"/>
    <property type="molecule type" value="Genomic_DNA"/>
</dbReference>